<comment type="similarity">
    <text evidence="2">Belongs to the AAA ATPase family.</text>
</comment>
<dbReference type="InterPro" id="IPR050168">
    <property type="entry name" value="AAA_ATPase_domain"/>
</dbReference>
<dbReference type="SUPFAM" id="SSF52540">
    <property type="entry name" value="P-loop containing nucleoside triphosphate hydrolases"/>
    <property type="match status" value="2"/>
</dbReference>
<dbReference type="FunFam" id="1.10.8.60:FF:000105">
    <property type="entry name" value="PeRoXisome assembly factor"/>
    <property type="match status" value="1"/>
</dbReference>
<comment type="catalytic activity">
    <reaction evidence="14">
        <text>ATP + H2O = ADP + phosphate + H(+)</text>
        <dbReference type="Rhea" id="RHEA:13065"/>
        <dbReference type="ChEBI" id="CHEBI:15377"/>
        <dbReference type="ChEBI" id="CHEBI:15378"/>
        <dbReference type="ChEBI" id="CHEBI:30616"/>
        <dbReference type="ChEBI" id="CHEBI:43474"/>
        <dbReference type="ChEBI" id="CHEBI:456216"/>
    </reaction>
    <physiologicalReaction direction="left-to-right" evidence="14">
        <dbReference type="Rhea" id="RHEA:13066"/>
    </physiologicalReaction>
</comment>
<dbReference type="Gene3D" id="3.40.50.300">
    <property type="entry name" value="P-loop containing nucleotide triphosphate hydrolases"/>
    <property type="match status" value="2"/>
</dbReference>
<dbReference type="SMART" id="SM00382">
    <property type="entry name" value="AAA"/>
    <property type="match status" value="1"/>
</dbReference>
<evidence type="ECO:0000256" key="14">
    <source>
        <dbReference type="ARBA" id="ARBA00048778"/>
    </source>
</evidence>
<evidence type="ECO:0000256" key="7">
    <source>
        <dbReference type="ARBA" id="ARBA00022801"/>
    </source>
</evidence>
<dbReference type="GO" id="GO:0016558">
    <property type="term" value="P:protein import into peroxisome matrix"/>
    <property type="evidence" value="ECO:0007669"/>
    <property type="project" value="TreeGrafter"/>
</dbReference>
<evidence type="ECO:0000256" key="11">
    <source>
        <dbReference type="ARBA" id="ARBA00023136"/>
    </source>
</evidence>
<keyword evidence="11" id="KW-0472">Membrane</keyword>
<dbReference type="InterPro" id="IPR009010">
    <property type="entry name" value="Asp_de-COase-like_dom_sf"/>
</dbReference>
<keyword evidence="9" id="KW-0653">Protein transport</keyword>
<evidence type="ECO:0000256" key="13">
    <source>
        <dbReference type="ARBA" id="ARBA00034532"/>
    </source>
</evidence>
<dbReference type="PROSITE" id="PS00674">
    <property type="entry name" value="AAA"/>
    <property type="match status" value="1"/>
</dbReference>
<dbReference type="GO" id="GO:0005829">
    <property type="term" value="C:cytosol"/>
    <property type="evidence" value="ECO:0007669"/>
    <property type="project" value="TreeGrafter"/>
</dbReference>
<dbReference type="InterPro" id="IPR003960">
    <property type="entry name" value="ATPase_AAA_CS"/>
</dbReference>
<evidence type="ECO:0000256" key="9">
    <source>
        <dbReference type="ARBA" id="ARBA00022927"/>
    </source>
</evidence>
<dbReference type="AlphaFoldDB" id="A0A7R9ENT6"/>
<evidence type="ECO:0000256" key="10">
    <source>
        <dbReference type="ARBA" id="ARBA00023054"/>
    </source>
</evidence>
<name>A0A7R9ENT6_9NEOP</name>
<evidence type="ECO:0000313" key="16">
    <source>
        <dbReference type="EMBL" id="CAD7437919.1"/>
    </source>
</evidence>
<sequence length="892" mass="99393">MKKQPFTINYINVKNSFIYLSERWLKMVGDFTISNTVLKLEYGNGKCCYFSWSSSPAVTVQDDVVSINGAYARALGLKDGQTVLISDYTDVGPVNRIHVSPLTEDDWAILLTNALVVLSQTIEDGEIKVRISMTCSDTVQSSLLEQLRVVWHGQHFVFCLSQSFQLVLCVDALESSQNIGRLEPFTEVVVSPPKSDLDSVDNNKENNVMDHISDRNNISRLVSSADKDNEHLGIFTSALRTLTNLETTNVAYARLCVFEDMYQDLPESLKEVLAPIANYSAHKCAVVTDLLTKFLGLTPGCRIVLEVVSENGAMLPTEIQISSTQPWNEDSSHMDFVFRRFLEDSTRMSTLLLNNKAVVTLSVLSSTRDILIEMLPPNLKYAIFNKNCSIRCKNVETLMKLFTQALSQCVYYQPAVIVLDDLDALLPICEGDEVSPDELYHSRLGSHLVELLEAYQSLHYITVMATAMSIHKLHSSIISPRGQHIFKTILDIPELDKLDRLEILSSIISQKSFNSTSSLDLDTVVNRTEGYVIQDLVDIVDKATFYSLRRSVKREHPLLLDQDFEEVVDNFVPLSLQGVQFFHDSSRSWDDVGGLKDVKQILVEVLQWPSQYPDVYAQCPLRHQSGVLLYGAPGTGKTLLAGVVAHECGLKFISVKANSMIFFVGFRAQSAKPCVLFFDEFDSLAPRRGHDSTGVTDRVVNQLLTQLDGVESLQGVWVIAATSRPDLLDPALLRPGRLDRAVLCPLPDEEDRLSILQSLSRRLTLDADVDLKQLAVSTKGFTGADLQAILYTAQLMTYDSKLSTTGEGLKYNLPDLLPLSEEQASGSDTAVQGEEIGPIITQALVQAALKDTRPSLSPSEKYKYQKIYDKFSKPRRGVTQELSTMPQRATLA</sequence>
<dbReference type="GO" id="GO:0005524">
    <property type="term" value="F:ATP binding"/>
    <property type="evidence" value="ECO:0007669"/>
    <property type="project" value="UniProtKB-KW"/>
</dbReference>
<dbReference type="PANTHER" id="PTHR23077:SF12">
    <property type="entry name" value="PEROXISOMAL ATPASE PEX1"/>
    <property type="match status" value="1"/>
</dbReference>
<dbReference type="EMBL" id="OD564344">
    <property type="protein sequence ID" value="CAD7437919.1"/>
    <property type="molecule type" value="Genomic_DNA"/>
</dbReference>
<evidence type="ECO:0000256" key="3">
    <source>
        <dbReference type="ARBA" id="ARBA00022448"/>
    </source>
</evidence>
<dbReference type="Gene3D" id="1.10.8.60">
    <property type="match status" value="2"/>
</dbReference>
<dbReference type="FunFam" id="3.40.50.300:FF:001025">
    <property type="entry name" value="ATPase family, AAA domain-containing 2B"/>
    <property type="match status" value="1"/>
</dbReference>
<evidence type="ECO:0000256" key="12">
    <source>
        <dbReference type="ARBA" id="ARBA00032509"/>
    </source>
</evidence>
<keyword evidence="3" id="KW-0813">Transport</keyword>
<evidence type="ECO:0000259" key="15">
    <source>
        <dbReference type="SMART" id="SM00382"/>
    </source>
</evidence>
<dbReference type="InterPro" id="IPR003959">
    <property type="entry name" value="ATPase_AAA_core"/>
</dbReference>
<gene>
    <name evidence="16" type="ORF">TBIB3V08_LOCUS521</name>
</gene>
<keyword evidence="8" id="KW-0067">ATP-binding</keyword>
<dbReference type="InterPro" id="IPR029067">
    <property type="entry name" value="CDC48_domain_2-like_sf"/>
</dbReference>
<dbReference type="InterPro" id="IPR041569">
    <property type="entry name" value="AAA_lid_3"/>
</dbReference>
<dbReference type="SUPFAM" id="SSF50692">
    <property type="entry name" value="ADC-like"/>
    <property type="match status" value="1"/>
</dbReference>
<dbReference type="InterPro" id="IPR003593">
    <property type="entry name" value="AAA+_ATPase"/>
</dbReference>
<keyword evidence="10" id="KW-0175">Coiled coil</keyword>
<comment type="subcellular location">
    <subcellularLocation>
        <location evidence="1">Membrane</location>
    </subcellularLocation>
</comment>
<dbReference type="Gene3D" id="2.40.40.20">
    <property type="match status" value="1"/>
</dbReference>
<evidence type="ECO:0000256" key="5">
    <source>
        <dbReference type="ARBA" id="ARBA00022737"/>
    </source>
</evidence>
<evidence type="ECO:0000256" key="2">
    <source>
        <dbReference type="ARBA" id="ARBA00006914"/>
    </source>
</evidence>
<evidence type="ECO:0000256" key="4">
    <source>
        <dbReference type="ARBA" id="ARBA00022593"/>
    </source>
</evidence>
<proteinExistence type="inferred from homology"/>
<reference evidence="16" key="1">
    <citation type="submission" date="2020-11" db="EMBL/GenBank/DDBJ databases">
        <authorList>
            <person name="Tran Van P."/>
        </authorList>
    </citation>
    <scope>NUCLEOTIDE SEQUENCE</scope>
</reference>
<dbReference type="Pfam" id="PF09262">
    <property type="entry name" value="PEX-1N"/>
    <property type="match status" value="1"/>
</dbReference>
<dbReference type="PANTHER" id="PTHR23077">
    <property type="entry name" value="AAA-FAMILY ATPASE"/>
    <property type="match status" value="1"/>
</dbReference>
<dbReference type="SUPFAM" id="SSF54585">
    <property type="entry name" value="Cdc48 domain 2-like"/>
    <property type="match status" value="1"/>
</dbReference>
<evidence type="ECO:0000256" key="8">
    <source>
        <dbReference type="ARBA" id="ARBA00022840"/>
    </source>
</evidence>
<dbReference type="Pfam" id="PF17862">
    <property type="entry name" value="AAA_lid_3"/>
    <property type="match status" value="1"/>
</dbReference>
<accession>A0A7R9ENT6</accession>
<dbReference type="Gene3D" id="3.10.330.10">
    <property type="match status" value="1"/>
</dbReference>
<keyword evidence="4" id="KW-0962">Peroxisome biogenesis</keyword>
<keyword evidence="6" id="KW-0547">Nucleotide-binding</keyword>
<keyword evidence="7" id="KW-0378">Hydrolase</keyword>
<feature type="domain" description="AAA+ ATPase" evidence="15">
    <location>
        <begin position="623"/>
        <end position="748"/>
    </location>
</feature>
<organism evidence="16">
    <name type="scientific">Timema bartmani</name>
    <dbReference type="NCBI Taxonomy" id="61472"/>
    <lineage>
        <taxon>Eukaryota</taxon>
        <taxon>Metazoa</taxon>
        <taxon>Ecdysozoa</taxon>
        <taxon>Arthropoda</taxon>
        <taxon>Hexapoda</taxon>
        <taxon>Insecta</taxon>
        <taxon>Pterygota</taxon>
        <taxon>Neoptera</taxon>
        <taxon>Polyneoptera</taxon>
        <taxon>Phasmatodea</taxon>
        <taxon>Timematodea</taxon>
        <taxon>Timematoidea</taxon>
        <taxon>Timematidae</taxon>
        <taxon>Timema</taxon>
    </lineage>
</organism>
<dbReference type="GO" id="GO:0016887">
    <property type="term" value="F:ATP hydrolysis activity"/>
    <property type="evidence" value="ECO:0007669"/>
    <property type="project" value="InterPro"/>
</dbReference>
<keyword evidence="5" id="KW-0677">Repeat</keyword>
<dbReference type="InterPro" id="IPR015342">
    <property type="entry name" value="PEX1-N_C-lobe"/>
</dbReference>
<protein>
    <recommendedName>
        <fullName evidence="13">Peroxisomal ATPase PEX1</fullName>
    </recommendedName>
    <alternativeName>
        <fullName evidence="12">Peroxin-1</fullName>
    </alternativeName>
</protein>
<evidence type="ECO:0000256" key="6">
    <source>
        <dbReference type="ARBA" id="ARBA00022741"/>
    </source>
</evidence>
<evidence type="ECO:0000256" key="1">
    <source>
        <dbReference type="ARBA" id="ARBA00004370"/>
    </source>
</evidence>
<dbReference type="Pfam" id="PF00004">
    <property type="entry name" value="AAA"/>
    <property type="match status" value="1"/>
</dbReference>
<dbReference type="InterPro" id="IPR027417">
    <property type="entry name" value="P-loop_NTPase"/>
</dbReference>
<dbReference type="GO" id="GO:0005778">
    <property type="term" value="C:peroxisomal membrane"/>
    <property type="evidence" value="ECO:0007669"/>
    <property type="project" value="TreeGrafter"/>
</dbReference>